<dbReference type="InterPro" id="IPR027417">
    <property type="entry name" value="P-loop_NTPase"/>
</dbReference>
<dbReference type="InterPro" id="IPR005331">
    <property type="entry name" value="Sulfotransferase"/>
</dbReference>
<evidence type="ECO:0000313" key="2">
    <source>
        <dbReference type="Proteomes" id="UP000609121"/>
    </source>
</evidence>
<keyword evidence="2" id="KW-1185">Reference proteome</keyword>
<accession>A0A8J6YVP4</accession>
<dbReference type="EMBL" id="JACVXA010000031">
    <property type="protein sequence ID" value="MBE3638710.1"/>
    <property type="molecule type" value="Genomic_DNA"/>
</dbReference>
<organism evidence="1 2">
    <name type="scientific">Mangrovicoccus algicola</name>
    <dbReference type="NCBI Taxonomy" id="2771008"/>
    <lineage>
        <taxon>Bacteria</taxon>
        <taxon>Pseudomonadati</taxon>
        <taxon>Pseudomonadota</taxon>
        <taxon>Alphaproteobacteria</taxon>
        <taxon>Rhodobacterales</taxon>
        <taxon>Paracoccaceae</taxon>
        <taxon>Mangrovicoccus</taxon>
    </lineage>
</organism>
<comment type="caution">
    <text evidence="1">The sequence shown here is derived from an EMBL/GenBank/DDBJ whole genome shotgun (WGS) entry which is preliminary data.</text>
</comment>
<gene>
    <name evidence="1" type="ORF">ICN82_10885</name>
</gene>
<dbReference type="Pfam" id="PF03567">
    <property type="entry name" value="Sulfotransfer_2"/>
    <property type="match status" value="1"/>
</dbReference>
<evidence type="ECO:0000313" key="1">
    <source>
        <dbReference type="EMBL" id="MBE3638710.1"/>
    </source>
</evidence>
<sequence length="244" mass="27200">MRARFIPALLRAHRQGLRQPVLRNQAKAMVLPAARAIYVPVPKAANSSIRMALCPSLGIDPATIADPQGDNGLPILPLREALEQAGPDWLVFTVVRHPWDRARSAWRDKLVLRDPPLRPLVTMGLEKTDSFRTFLLASRLWPRQGLNDHFIPQTDLLAPVLDHPGLRILKMETLAEQWPALCDDLERRGAVRPDALPILNRRPTAPGNRSFSRGEVLLLRSLYDRDFAPLGYDCDATAPASAPS</sequence>
<dbReference type="Proteomes" id="UP000609121">
    <property type="component" value="Unassembled WGS sequence"/>
</dbReference>
<dbReference type="SUPFAM" id="SSF52540">
    <property type="entry name" value="P-loop containing nucleoside triphosphate hydrolases"/>
    <property type="match status" value="1"/>
</dbReference>
<name>A0A8J6YVP4_9RHOB</name>
<reference evidence="1" key="1">
    <citation type="submission" date="2020-09" db="EMBL/GenBank/DDBJ databases">
        <title>A novel bacterium of genus Mangrovicoccus, isolated from South China Sea.</title>
        <authorList>
            <person name="Huang H."/>
            <person name="Mo K."/>
            <person name="Hu Y."/>
        </authorList>
    </citation>
    <scope>NUCLEOTIDE SEQUENCE</scope>
    <source>
        <strain evidence="1">HB182678</strain>
    </source>
</reference>
<proteinExistence type="predicted"/>
<protein>
    <submittedName>
        <fullName evidence="1">Sulfotransferase family 2 domain-containing protein</fullName>
    </submittedName>
</protein>
<dbReference type="AlphaFoldDB" id="A0A8J6YVP4"/>
<dbReference type="RefSeq" id="WP_193182604.1">
    <property type="nucleotide sequence ID" value="NZ_JACVXA010000031.1"/>
</dbReference>
<dbReference type="GO" id="GO:0016020">
    <property type="term" value="C:membrane"/>
    <property type="evidence" value="ECO:0007669"/>
    <property type="project" value="InterPro"/>
</dbReference>
<dbReference type="GO" id="GO:0008146">
    <property type="term" value="F:sulfotransferase activity"/>
    <property type="evidence" value="ECO:0007669"/>
    <property type="project" value="InterPro"/>
</dbReference>